<accession>A0A316XLR7</accession>
<dbReference type="GO" id="GO:0005737">
    <property type="term" value="C:cytoplasm"/>
    <property type="evidence" value="ECO:0007669"/>
    <property type="project" value="TreeGrafter"/>
</dbReference>
<dbReference type="EMBL" id="PPED02000001">
    <property type="protein sequence ID" value="PWN71850.1"/>
    <property type="molecule type" value="Genomic_DNA"/>
</dbReference>
<comment type="caution">
    <text evidence="1">The sequence shown here is derived from an EMBL/GenBank/DDBJ whole genome shotgun (WGS) entry which is preliminary data.</text>
</comment>
<evidence type="ECO:0000313" key="1">
    <source>
        <dbReference type="EMBL" id="PWN71850.1"/>
    </source>
</evidence>
<sequence length="341" mass="40788">MYFIQSNKDDHSTNDVLDWLFYLEKESIINRFNNETSIRAISFSISNAEGLSTKISTDKGALDAKEIKHFWYRRGGFNWNTSFTFPSEDITLKNLVFKIQNNFQNENEKMTDVLYSSFEKNKRINNFRENFTNKIHNLSEAHYAGLKIPETLITNNMDELVEFSSRYDSIITKDIEFNTFHFTYQENQEVYIHQPVVKLSKKEIQDQSSKTAEREFQHFSMYQQYTEKKYELRIFYLRGRFYTMAIFSQANEKTKTDFRNYDTERPNRCIPYQLPQDIEEKLNLFMQNINLNCGSIDMIYTPEKEYVFLEVNPIGQFQWLSKSCNYDIERQIAMNLLNEKT</sequence>
<name>A0A316XLR7_9FLAO</name>
<dbReference type="GO" id="GO:0009432">
    <property type="term" value="P:SOS response"/>
    <property type="evidence" value="ECO:0007669"/>
    <property type="project" value="TreeGrafter"/>
</dbReference>
<dbReference type="PANTHER" id="PTHR21621">
    <property type="entry name" value="RIBOSOMAL PROTEIN S6 MODIFICATION PROTEIN"/>
    <property type="match status" value="1"/>
</dbReference>
<dbReference type="SUPFAM" id="SSF56059">
    <property type="entry name" value="Glutathione synthetase ATP-binding domain-like"/>
    <property type="match status" value="1"/>
</dbReference>
<dbReference type="Proteomes" id="UP000236594">
    <property type="component" value="Unassembled WGS sequence"/>
</dbReference>
<dbReference type="RefSeq" id="WP_109710677.1">
    <property type="nucleotide sequence ID" value="NZ_PPED02000001.1"/>
</dbReference>
<organism evidence="1 2">
    <name type="scientific">Chryseobacterium phosphatilyticum</name>
    <dbReference type="NCBI Taxonomy" id="475075"/>
    <lineage>
        <taxon>Bacteria</taxon>
        <taxon>Pseudomonadati</taxon>
        <taxon>Bacteroidota</taxon>
        <taxon>Flavobacteriia</taxon>
        <taxon>Flavobacteriales</taxon>
        <taxon>Weeksellaceae</taxon>
        <taxon>Chryseobacterium group</taxon>
        <taxon>Chryseobacterium</taxon>
    </lineage>
</organism>
<protein>
    <submittedName>
        <fullName evidence="1">Grasp-with-spasm system ATP-grasp peptide maturase</fullName>
    </submittedName>
</protein>
<reference evidence="1 2" key="1">
    <citation type="submission" date="2018-04" db="EMBL/GenBank/DDBJ databases">
        <title>Draft Genome Sequence of Phosphate-Solubilizing Chryseobacterium sp. ISE14 that is a Biocontrol and Plant Growth-Promoting Rhizobacterium Isolated from Cucumber.</title>
        <authorList>
            <person name="Jeong J.-J."/>
            <person name="Sang M.K."/>
            <person name="Choi I.-G."/>
            <person name="Kim K.D."/>
        </authorList>
    </citation>
    <scope>NUCLEOTIDE SEQUENCE [LARGE SCALE GENOMIC DNA]</scope>
    <source>
        <strain evidence="1 2">ISE14</strain>
    </source>
</reference>
<dbReference type="InterPro" id="IPR026455">
    <property type="entry name" value="GRASP_w_spasm"/>
</dbReference>
<evidence type="ECO:0000313" key="2">
    <source>
        <dbReference type="Proteomes" id="UP000236594"/>
    </source>
</evidence>
<dbReference type="Gene3D" id="3.30.470.20">
    <property type="entry name" value="ATP-grasp fold, B domain"/>
    <property type="match status" value="1"/>
</dbReference>
<dbReference type="GO" id="GO:0018169">
    <property type="term" value="F:ribosomal S6-glutamic acid ligase activity"/>
    <property type="evidence" value="ECO:0007669"/>
    <property type="project" value="TreeGrafter"/>
</dbReference>
<dbReference type="PANTHER" id="PTHR21621:SF0">
    <property type="entry name" value="BETA-CITRYLGLUTAMATE SYNTHASE B-RELATED"/>
    <property type="match status" value="1"/>
</dbReference>
<dbReference type="NCBIfam" id="TIGR04192">
    <property type="entry name" value="GRASP_w_spasm"/>
    <property type="match status" value="1"/>
</dbReference>
<proteinExistence type="predicted"/>
<gene>
    <name evidence="1" type="primary">gwsG</name>
    <name evidence="1" type="ORF">C1631_004330</name>
</gene>
<dbReference type="OrthoDB" id="583309at2"/>
<dbReference type="AlphaFoldDB" id="A0A316XLR7"/>
<keyword evidence="2" id="KW-1185">Reference proteome</keyword>